<name>A0A165GIH2_9BACL</name>
<evidence type="ECO:0000259" key="7">
    <source>
        <dbReference type="PROSITE" id="PS50072"/>
    </source>
</evidence>
<sequence>MFPQLVNEAAENEALAIIHTNHGPIKVKLFPEQAPKTVENFLTHAENGYYDGIIFHRIIPDFMIQGGDPTGTGMGGESIYGSTFEDEFSPELFNLRGALSMANAGPGTNGSQFFIVQAKNVPSQMLGQLEGAGFPKEIIEAYAEKGGTPWLDQRHTVFGQVVEGLDVVDEIAGVKTGAQDKPVEDVVIQSIEILKK</sequence>
<evidence type="ECO:0000256" key="2">
    <source>
        <dbReference type="ARBA" id="ARBA00002388"/>
    </source>
</evidence>
<dbReference type="RefSeq" id="WP_063183815.1">
    <property type="nucleotide sequence ID" value="NZ_LQNT01000013.1"/>
</dbReference>
<dbReference type="Gene3D" id="2.40.100.10">
    <property type="entry name" value="Cyclophilin-like"/>
    <property type="match status" value="1"/>
</dbReference>
<evidence type="ECO:0000313" key="9">
    <source>
        <dbReference type="Proteomes" id="UP000076490"/>
    </source>
</evidence>
<dbReference type="InterPro" id="IPR002130">
    <property type="entry name" value="Cyclophilin-type_PPIase_dom"/>
</dbReference>
<evidence type="ECO:0000256" key="1">
    <source>
        <dbReference type="ARBA" id="ARBA00000971"/>
    </source>
</evidence>
<dbReference type="AlphaFoldDB" id="A0A165GIH2"/>
<dbReference type="InterPro" id="IPR044666">
    <property type="entry name" value="Cyclophilin_A-like"/>
</dbReference>
<organism evidence="8 9">
    <name type="scientific">Bhargavaea cecembensis</name>
    <dbReference type="NCBI Taxonomy" id="394098"/>
    <lineage>
        <taxon>Bacteria</taxon>
        <taxon>Bacillati</taxon>
        <taxon>Bacillota</taxon>
        <taxon>Bacilli</taxon>
        <taxon>Bacillales</taxon>
        <taxon>Caryophanaceae</taxon>
        <taxon>Bhargavaea</taxon>
    </lineage>
</organism>
<comment type="similarity">
    <text evidence="3 6">Belongs to the cyclophilin-type PPIase family.</text>
</comment>
<dbReference type="EMBL" id="LQNT01000013">
    <property type="protein sequence ID" value="KZE36509.1"/>
    <property type="molecule type" value="Genomic_DNA"/>
</dbReference>
<dbReference type="Proteomes" id="UP000076490">
    <property type="component" value="Unassembled WGS sequence"/>
</dbReference>
<evidence type="ECO:0000256" key="3">
    <source>
        <dbReference type="ARBA" id="ARBA00007365"/>
    </source>
</evidence>
<comment type="catalytic activity">
    <reaction evidence="1 6">
        <text>[protein]-peptidylproline (omega=180) = [protein]-peptidylproline (omega=0)</text>
        <dbReference type="Rhea" id="RHEA:16237"/>
        <dbReference type="Rhea" id="RHEA-COMP:10747"/>
        <dbReference type="Rhea" id="RHEA-COMP:10748"/>
        <dbReference type="ChEBI" id="CHEBI:83833"/>
        <dbReference type="ChEBI" id="CHEBI:83834"/>
        <dbReference type="EC" id="5.2.1.8"/>
    </reaction>
</comment>
<dbReference type="GO" id="GO:0003755">
    <property type="term" value="F:peptidyl-prolyl cis-trans isomerase activity"/>
    <property type="evidence" value="ECO:0007669"/>
    <property type="project" value="UniProtKB-UniRule"/>
</dbReference>
<evidence type="ECO:0000313" key="8">
    <source>
        <dbReference type="EMBL" id="KZE36509.1"/>
    </source>
</evidence>
<gene>
    <name evidence="8" type="ORF">AV656_15350</name>
</gene>
<dbReference type="InterPro" id="IPR029000">
    <property type="entry name" value="Cyclophilin-like_dom_sf"/>
</dbReference>
<dbReference type="SUPFAM" id="SSF50891">
    <property type="entry name" value="Cyclophilin-like"/>
    <property type="match status" value="1"/>
</dbReference>
<comment type="caution">
    <text evidence="8">The sequence shown here is derived from an EMBL/GenBank/DDBJ whole genome shotgun (WGS) entry which is preliminary data.</text>
</comment>
<comment type="function">
    <text evidence="2 6">PPIases accelerate the folding of proteins. It catalyzes the cis-trans isomerization of proline imidic peptide bonds in oligopeptides.</text>
</comment>
<evidence type="ECO:0000256" key="6">
    <source>
        <dbReference type="RuleBase" id="RU363019"/>
    </source>
</evidence>
<accession>A0A165GIH2</accession>
<proteinExistence type="inferred from homology"/>
<dbReference type="EC" id="5.2.1.8" evidence="6"/>
<dbReference type="PANTHER" id="PTHR45625">
    <property type="entry name" value="PEPTIDYL-PROLYL CIS-TRANS ISOMERASE-RELATED"/>
    <property type="match status" value="1"/>
</dbReference>
<keyword evidence="5 6" id="KW-0413">Isomerase</keyword>
<dbReference type="InterPro" id="IPR024936">
    <property type="entry name" value="Cyclophilin-type_PPIase"/>
</dbReference>
<feature type="domain" description="PPIase cyclophilin-type" evidence="7">
    <location>
        <begin position="19"/>
        <end position="193"/>
    </location>
</feature>
<dbReference type="PANTHER" id="PTHR45625:SF4">
    <property type="entry name" value="PEPTIDYLPROLYL ISOMERASE DOMAIN AND WD REPEAT-CONTAINING PROTEIN 1"/>
    <property type="match status" value="1"/>
</dbReference>
<dbReference type="PIRSF" id="PIRSF001467">
    <property type="entry name" value="Peptidylpro_ismrse"/>
    <property type="match status" value="1"/>
</dbReference>
<dbReference type="PRINTS" id="PR00153">
    <property type="entry name" value="CSAPPISMRASE"/>
</dbReference>
<keyword evidence="4 6" id="KW-0697">Rotamase</keyword>
<protein>
    <recommendedName>
        <fullName evidence="6">Peptidyl-prolyl cis-trans isomerase</fullName>
        <shortName evidence="6">PPIase</shortName>
        <ecNumber evidence="6">5.2.1.8</ecNumber>
    </recommendedName>
</protein>
<reference evidence="8 9" key="1">
    <citation type="submission" date="2016-01" db="EMBL/GenBank/DDBJ databases">
        <title>Whole genome sequencing of Bhargavaea cecembensis T14.</title>
        <authorList>
            <person name="Hong K.W."/>
        </authorList>
    </citation>
    <scope>NUCLEOTIDE SEQUENCE [LARGE SCALE GENOMIC DNA]</scope>
    <source>
        <strain evidence="8 9">T14</strain>
    </source>
</reference>
<dbReference type="Pfam" id="PF00160">
    <property type="entry name" value="Pro_isomerase"/>
    <property type="match status" value="1"/>
</dbReference>
<evidence type="ECO:0000256" key="4">
    <source>
        <dbReference type="ARBA" id="ARBA00023110"/>
    </source>
</evidence>
<dbReference type="OrthoDB" id="9807797at2"/>
<evidence type="ECO:0000256" key="5">
    <source>
        <dbReference type="ARBA" id="ARBA00023235"/>
    </source>
</evidence>
<dbReference type="PROSITE" id="PS50072">
    <property type="entry name" value="CSA_PPIASE_2"/>
    <property type="match status" value="1"/>
</dbReference>